<dbReference type="GO" id="GO:0017148">
    <property type="term" value="P:negative regulation of translation"/>
    <property type="evidence" value="ECO:0007669"/>
    <property type="project" value="InterPro"/>
</dbReference>
<name>A0A8H5LQH9_9AGAR</name>
<accession>A0A8H5LQH9</accession>
<evidence type="ECO:0000259" key="2">
    <source>
        <dbReference type="Pfam" id="PF20241"/>
    </source>
</evidence>
<dbReference type="Gene3D" id="3.40.420.10">
    <property type="entry name" value="Ricin (A subunit), domain 1"/>
    <property type="match status" value="1"/>
</dbReference>
<dbReference type="OrthoDB" id="4927890at2759"/>
<dbReference type="InterPro" id="IPR016138">
    <property type="entry name" value="Ribosome_inactivat_prot_sub1"/>
</dbReference>
<protein>
    <recommendedName>
        <fullName evidence="2">DUF6598 domain-containing protein</fullName>
    </recommendedName>
</protein>
<evidence type="ECO:0000313" key="3">
    <source>
        <dbReference type="EMBL" id="KAF5365827.1"/>
    </source>
</evidence>
<dbReference type="EMBL" id="JAACJN010000162">
    <property type="protein sequence ID" value="KAF5365827.1"/>
    <property type="molecule type" value="Genomic_DNA"/>
</dbReference>
<dbReference type="Pfam" id="PF20241">
    <property type="entry name" value="DUF6598"/>
    <property type="match status" value="1"/>
</dbReference>
<evidence type="ECO:0000313" key="4">
    <source>
        <dbReference type="Proteomes" id="UP000518752"/>
    </source>
</evidence>
<dbReference type="Proteomes" id="UP000518752">
    <property type="component" value="Unassembled WGS sequence"/>
</dbReference>
<dbReference type="PANTHER" id="PTHR33453">
    <property type="match status" value="1"/>
</dbReference>
<gene>
    <name evidence="3" type="ORF">D9757_014434</name>
</gene>
<feature type="compositionally biased region" description="Basic residues" evidence="1">
    <location>
        <begin position="61"/>
        <end position="72"/>
    </location>
</feature>
<organism evidence="3 4">
    <name type="scientific">Collybiopsis confluens</name>
    <dbReference type="NCBI Taxonomy" id="2823264"/>
    <lineage>
        <taxon>Eukaryota</taxon>
        <taxon>Fungi</taxon>
        <taxon>Dikarya</taxon>
        <taxon>Basidiomycota</taxon>
        <taxon>Agaricomycotina</taxon>
        <taxon>Agaricomycetes</taxon>
        <taxon>Agaricomycetidae</taxon>
        <taxon>Agaricales</taxon>
        <taxon>Marasmiineae</taxon>
        <taxon>Omphalotaceae</taxon>
        <taxon>Collybiopsis</taxon>
    </lineage>
</organism>
<dbReference type="InterPro" id="IPR001574">
    <property type="entry name" value="Ribosome_inactivat_prot"/>
</dbReference>
<evidence type="ECO:0000256" key="1">
    <source>
        <dbReference type="SAM" id="MobiDB-lite"/>
    </source>
</evidence>
<proteinExistence type="predicted"/>
<dbReference type="PANTHER" id="PTHR33453:SF38">
    <property type="entry name" value="DUF6598 DOMAIN-CONTAINING PROTEIN"/>
    <property type="match status" value="1"/>
</dbReference>
<dbReference type="AlphaFoldDB" id="A0A8H5LQH9"/>
<sequence>MLKRIIFDYQLVSNKDNAFLIVNFKSFPLEKGSIRRNITSAVEDITLFADSVAKAIDHQSAHKGKIKGRTKKPSASYFSPPKRHNFDESVTEDEYVAFIQQIRDNLPRSGTVQVGTRIVPILAPTPQEQLPQFFNLNLTSNSRTVRVRVQADNMYIIGYSRDGGTSWYEVAHDDERPETPTTPRRRLITGSTLLPFRESYDLLAQEGAADRNLRDVPLSYGSITGAIGYLFNSVPRHSPEETTHVARAIMTLAVVISEAVRFPYVSERIHASWWLDQPYTPGTTNIPHGNLTGLITSWATVGNETQRTRNIPQHVFHLDYPPLEITTIERAVTALGVMMSIFRSGPGLAPSERSISDTAVLAPSYPKGQPLLEFNVLIENIDKENPGDLYGTIKVTDSAGTIKVFDRGKDSSVEIGPGQLVAFEGLSRALYAADAVTIDVDLWDHDRDASPDDHIAEGTVSFDPLDYFTTYDKTEKAVLTAEYGKVIVEYVGISEAICAQIAVKLINGDGEDPANVYGWIVAYHKYGTSQLFRKTKSDRIDVSPGKYIGNNPLRTVAVPTNGSLRVEAKLWDWDAGSSDDEIANGYVEFKPLHEQSEKRNIKGAYGEVEVQVTWLAPLPTNATWYAL</sequence>
<feature type="domain" description="DUF6598" evidence="2">
    <location>
        <begin position="374"/>
        <end position="612"/>
    </location>
</feature>
<keyword evidence="4" id="KW-1185">Reference proteome</keyword>
<dbReference type="InterPro" id="IPR046533">
    <property type="entry name" value="DUF6598"/>
</dbReference>
<feature type="region of interest" description="Disordered" evidence="1">
    <location>
        <begin position="60"/>
        <end position="83"/>
    </location>
</feature>
<dbReference type="Pfam" id="PF00161">
    <property type="entry name" value="RIP"/>
    <property type="match status" value="1"/>
</dbReference>
<dbReference type="InterPro" id="IPR036041">
    <property type="entry name" value="Ribosome-inact_prot_sf"/>
</dbReference>
<dbReference type="PRINTS" id="PR00396">
    <property type="entry name" value="SHIGARICIN"/>
</dbReference>
<comment type="caution">
    <text evidence="3">The sequence shown here is derived from an EMBL/GenBank/DDBJ whole genome shotgun (WGS) entry which is preliminary data.</text>
</comment>
<reference evidence="3 4" key="1">
    <citation type="journal article" date="2020" name="ISME J.">
        <title>Uncovering the hidden diversity of litter-decomposition mechanisms in mushroom-forming fungi.</title>
        <authorList>
            <person name="Floudas D."/>
            <person name="Bentzer J."/>
            <person name="Ahren D."/>
            <person name="Johansson T."/>
            <person name="Persson P."/>
            <person name="Tunlid A."/>
        </authorList>
    </citation>
    <scope>NUCLEOTIDE SEQUENCE [LARGE SCALE GENOMIC DNA]</scope>
    <source>
        <strain evidence="3 4">CBS 406.79</strain>
    </source>
</reference>
<dbReference type="GO" id="GO:0030598">
    <property type="term" value="F:rRNA N-glycosylase activity"/>
    <property type="evidence" value="ECO:0007669"/>
    <property type="project" value="InterPro"/>
</dbReference>
<dbReference type="SUPFAM" id="SSF56371">
    <property type="entry name" value="Ribosome inactivating proteins (RIP)"/>
    <property type="match status" value="1"/>
</dbReference>
<dbReference type="InterPro" id="IPR017989">
    <property type="entry name" value="Ribosome_inactivat_1/2"/>
</dbReference>